<dbReference type="InterPro" id="IPR038499">
    <property type="entry name" value="BRO1_sf"/>
</dbReference>
<evidence type="ECO:0000313" key="5">
    <source>
        <dbReference type="EMBL" id="KAK3675450.1"/>
    </source>
</evidence>
<reference evidence="5" key="1">
    <citation type="submission" date="2023-07" db="EMBL/GenBank/DDBJ databases">
        <title>Black Yeasts Isolated from many extreme environments.</title>
        <authorList>
            <person name="Coleine C."/>
            <person name="Stajich J.E."/>
            <person name="Selbmann L."/>
        </authorList>
    </citation>
    <scope>NUCLEOTIDE SEQUENCE</scope>
    <source>
        <strain evidence="5">CCFEE 5485</strain>
    </source>
</reference>
<evidence type="ECO:0000256" key="2">
    <source>
        <dbReference type="ARBA" id="ARBA00022193"/>
    </source>
</evidence>
<feature type="region of interest" description="Disordered" evidence="3">
    <location>
        <begin position="466"/>
        <end position="502"/>
    </location>
</feature>
<name>A0AAE0WP86_9PEZI</name>
<dbReference type="Gene3D" id="1.25.40.280">
    <property type="entry name" value="alix/aip1 like domains"/>
    <property type="match status" value="1"/>
</dbReference>
<dbReference type="SMART" id="SM01041">
    <property type="entry name" value="BRO1"/>
    <property type="match status" value="1"/>
</dbReference>
<dbReference type="PROSITE" id="PS51180">
    <property type="entry name" value="BRO1"/>
    <property type="match status" value="1"/>
</dbReference>
<dbReference type="InterPro" id="IPR004328">
    <property type="entry name" value="BRO1_dom"/>
</dbReference>
<sequence length="514" mass="55596">MYHLGCDGASPNPLDLTSCPRASFNASPNLNFTTTMPFPFTLPTTSSVLLSDYFESATHPSLPLSGTTKRNVLKDALKKHKRLPARDRATHLTVVQSAVTSYLPFLLALNAATGFGDVRNEHVDLGVKTPLVVEWRSTLATTLPGREAPRPKLTGLHHELAFTLSTLAYVHALLARSQLRMLHDAIVLTGEQRTGAIGTAMKHLLDAHSIHKYLLSLPTVSAARDAPIDVQPSTISALASLALAEATLIVVSKDDPYAAAVADDRNDSNVEWMYKSPSIPKVRVRLFANICLAAADHASQAHGLLASGKVDEDLINYAADLRRTARGKAARLLGIDAEQSGKTGEGLAWLKGARKELGLAVDFEDGKRKGLKGLKQSWQERREDKRVQKGGEWGMDGGKLEEARVLEMLEAKWDKENSTINVQLVPPFEPLLASLPSGREYHSPQPFQPPVLDADTLAQMRAPLDPGEAAFGGNEEDSGGEENYGRRTAASATPGAFPGVGRDYARVGTSNSYY</sequence>
<dbReference type="Proteomes" id="UP001274830">
    <property type="component" value="Unassembled WGS sequence"/>
</dbReference>
<dbReference type="AlphaFoldDB" id="A0AAE0WP86"/>
<comment type="caution">
    <text evidence="5">The sequence shown here is derived from an EMBL/GenBank/DDBJ whole genome shotgun (WGS) entry which is preliminary data.</text>
</comment>
<evidence type="ECO:0000256" key="1">
    <source>
        <dbReference type="ARBA" id="ARBA00010997"/>
    </source>
</evidence>
<dbReference type="PANTHER" id="PTHR40463">
    <property type="entry name" value="PH-RESPONSE REGULATOR PROTEIN PALC"/>
    <property type="match status" value="1"/>
</dbReference>
<evidence type="ECO:0000313" key="6">
    <source>
        <dbReference type="Proteomes" id="UP001274830"/>
    </source>
</evidence>
<accession>A0AAE0WP86</accession>
<dbReference type="EMBL" id="JAUTXT010000014">
    <property type="protein sequence ID" value="KAK3675450.1"/>
    <property type="molecule type" value="Genomic_DNA"/>
</dbReference>
<dbReference type="GO" id="GO:0005886">
    <property type="term" value="C:plasma membrane"/>
    <property type="evidence" value="ECO:0007669"/>
    <property type="project" value="TreeGrafter"/>
</dbReference>
<keyword evidence="6" id="KW-1185">Reference proteome</keyword>
<dbReference type="InterPro" id="IPR037505">
    <property type="entry name" value="pH-resp_palC"/>
</dbReference>
<comment type="similarity">
    <text evidence="1">Belongs to the palC family.</text>
</comment>
<dbReference type="GO" id="GO:0071467">
    <property type="term" value="P:cellular response to pH"/>
    <property type="evidence" value="ECO:0007669"/>
    <property type="project" value="InterPro"/>
</dbReference>
<protein>
    <recommendedName>
        <fullName evidence="2">pH-response regulator protein palC</fullName>
    </recommendedName>
</protein>
<proteinExistence type="inferred from homology"/>
<organism evidence="5 6">
    <name type="scientific">Recurvomyces mirabilis</name>
    <dbReference type="NCBI Taxonomy" id="574656"/>
    <lineage>
        <taxon>Eukaryota</taxon>
        <taxon>Fungi</taxon>
        <taxon>Dikarya</taxon>
        <taxon>Ascomycota</taxon>
        <taxon>Pezizomycotina</taxon>
        <taxon>Dothideomycetes</taxon>
        <taxon>Dothideomycetidae</taxon>
        <taxon>Mycosphaerellales</taxon>
        <taxon>Teratosphaeriaceae</taxon>
        <taxon>Recurvomyces</taxon>
    </lineage>
</organism>
<feature type="domain" description="BRO1" evidence="4">
    <location>
        <begin position="34"/>
        <end position="437"/>
    </location>
</feature>
<dbReference type="PANTHER" id="PTHR40463:SF1">
    <property type="entry name" value="PH-RESPONSE REGULATOR PROTEIN PALC"/>
    <property type="match status" value="1"/>
</dbReference>
<evidence type="ECO:0000259" key="4">
    <source>
        <dbReference type="PROSITE" id="PS51180"/>
    </source>
</evidence>
<gene>
    <name evidence="5" type="ORF">LTR78_004533</name>
</gene>
<evidence type="ECO:0000256" key="3">
    <source>
        <dbReference type="SAM" id="MobiDB-lite"/>
    </source>
</evidence>